<comment type="caution">
    <text evidence="2">The sequence shown here is derived from an EMBL/GenBank/DDBJ whole genome shotgun (WGS) entry which is preliminary data.</text>
</comment>
<gene>
    <name evidence="2" type="primary">ga26051</name>
    <name evidence="2" type="ORF">PR202_ga26051</name>
</gene>
<dbReference type="Proteomes" id="UP001054889">
    <property type="component" value="Unassembled WGS sequence"/>
</dbReference>
<accession>A0AAV5DAY3</accession>
<dbReference type="EMBL" id="BQKI01000015">
    <property type="protein sequence ID" value="GJN08158.1"/>
    <property type="molecule type" value="Genomic_DNA"/>
</dbReference>
<reference evidence="2" key="2">
    <citation type="submission" date="2021-12" db="EMBL/GenBank/DDBJ databases">
        <title>Resequencing data analysis of finger millet.</title>
        <authorList>
            <person name="Hatakeyama M."/>
            <person name="Aluri S."/>
            <person name="Balachadran M.T."/>
            <person name="Sivarajan S.R."/>
            <person name="Poveda L."/>
            <person name="Shimizu-Inatsugi R."/>
            <person name="Schlapbach R."/>
            <person name="Sreeman S.M."/>
            <person name="Shimizu K.K."/>
        </authorList>
    </citation>
    <scope>NUCLEOTIDE SEQUENCE</scope>
</reference>
<reference evidence="2" key="1">
    <citation type="journal article" date="2018" name="DNA Res.">
        <title>Multiple hybrid de novo genome assembly of finger millet, an orphan allotetraploid crop.</title>
        <authorList>
            <person name="Hatakeyama M."/>
            <person name="Aluri S."/>
            <person name="Balachadran M.T."/>
            <person name="Sivarajan S.R."/>
            <person name="Patrignani A."/>
            <person name="Gruter S."/>
            <person name="Poveda L."/>
            <person name="Shimizu-Inatsugi R."/>
            <person name="Baeten J."/>
            <person name="Francoijs K.J."/>
            <person name="Nataraja K.N."/>
            <person name="Reddy Y.A.N."/>
            <person name="Phadnis S."/>
            <person name="Ravikumar R.L."/>
            <person name="Schlapbach R."/>
            <person name="Sreeman S.M."/>
            <person name="Shimizu K.K."/>
        </authorList>
    </citation>
    <scope>NUCLEOTIDE SEQUENCE</scope>
</reference>
<organism evidence="2 3">
    <name type="scientific">Eleusine coracana subsp. coracana</name>
    <dbReference type="NCBI Taxonomy" id="191504"/>
    <lineage>
        <taxon>Eukaryota</taxon>
        <taxon>Viridiplantae</taxon>
        <taxon>Streptophyta</taxon>
        <taxon>Embryophyta</taxon>
        <taxon>Tracheophyta</taxon>
        <taxon>Spermatophyta</taxon>
        <taxon>Magnoliopsida</taxon>
        <taxon>Liliopsida</taxon>
        <taxon>Poales</taxon>
        <taxon>Poaceae</taxon>
        <taxon>PACMAD clade</taxon>
        <taxon>Chloridoideae</taxon>
        <taxon>Cynodonteae</taxon>
        <taxon>Eleusininae</taxon>
        <taxon>Eleusine</taxon>
    </lineage>
</organism>
<name>A0AAV5DAY3_ELECO</name>
<proteinExistence type="predicted"/>
<protein>
    <submittedName>
        <fullName evidence="2">Uncharacterized protein</fullName>
    </submittedName>
</protein>
<feature type="region of interest" description="Disordered" evidence="1">
    <location>
        <begin position="1"/>
        <end position="26"/>
    </location>
</feature>
<keyword evidence="3" id="KW-1185">Reference proteome</keyword>
<evidence type="ECO:0000313" key="2">
    <source>
        <dbReference type="EMBL" id="GJN08158.1"/>
    </source>
</evidence>
<evidence type="ECO:0000313" key="3">
    <source>
        <dbReference type="Proteomes" id="UP001054889"/>
    </source>
</evidence>
<evidence type="ECO:0000256" key="1">
    <source>
        <dbReference type="SAM" id="MobiDB-lite"/>
    </source>
</evidence>
<sequence length="475" mass="52300">MDPGSQSSLAKEVGDGPDSEVARAPPAAGFERRSCIEKENQLACEWKILLESCKDVISVRKNIILSSLVKECAHSVIHKEGEKSSGALAGAAFMCIEKETDLILELLRLRARPNDYLIEESSKIRMCALCLMGHSDIAAGAMLGIAKETKGEKIRHRTLEYMTSVLIMPYNPAAAVLKPSMEATNTRGDDASDTLNCQDQEKIIDADNIKKSKGIEETKREIIECSFCSQESERAEAEAGATTSGSVTTMTYLYNQLICSMEALDLASVVHAPYLGSGDTSDCEKTSPLMWPVKCPEVHLEKILGFNRLLPFNGSVEWSGYIDYLCEYYKRLAPKFLCKVPGMYPADGAWNFLPAADICLKMEEYLLSEWRRIRFSAAPDYYMVPVSTITESSLIRDRAHSSFCTAGEELSVAFTIALVCIALEADLMCELLRHGAKHTDDIIQQSSVIRLCALSLLNLKGDQSALAAIMVELAN</sequence>
<dbReference type="AlphaFoldDB" id="A0AAV5DAY3"/>